<organism evidence="3 4">
    <name type="scientific">Candidozyma auris</name>
    <name type="common">Yeast</name>
    <name type="synonym">Candida auris</name>
    <dbReference type="NCBI Taxonomy" id="498019"/>
    <lineage>
        <taxon>Eukaryota</taxon>
        <taxon>Fungi</taxon>
        <taxon>Dikarya</taxon>
        <taxon>Ascomycota</taxon>
        <taxon>Saccharomycotina</taxon>
        <taxon>Pichiomycetes</taxon>
        <taxon>Metschnikowiaceae</taxon>
        <taxon>Candidozyma</taxon>
    </lineage>
</organism>
<protein>
    <submittedName>
        <fullName evidence="3">Uncharacterized protein</fullName>
    </submittedName>
</protein>
<feature type="region of interest" description="Disordered" evidence="2">
    <location>
        <begin position="1"/>
        <end position="22"/>
    </location>
</feature>
<reference evidence="4" key="1">
    <citation type="journal article" date="2015" name="BMC Genomics">
        <title>Draft genome of a commonly misdiagnosed multidrug resistant pathogen Candida auris.</title>
        <authorList>
            <person name="Chatterjee S."/>
            <person name="Alampalli S.V."/>
            <person name="Nageshan R.K."/>
            <person name="Chettiar S.T."/>
            <person name="Joshi S."/>
            <person name="Tatu U.S."/>
        </authorList>
    </citation>
    <scope>NUCLEOTIDE SEQUENCE [LARGE SCALE GENOMIC DNA]</scope>
    <source>
        <strain evidence="4">6684</strain>
    </source>
</reference>
<dbReference type="EMBL" id="LGST01000035">
    <property type="protein sequence ID" value="KND98125.1"/>
    <property type="molecule type" value="Genomic_DNA"/>
</dbReference>
<dbReference type="VEuPathDB" id="FungiDB:QG37_05109"/>
<dbReference type="VEuPathDB" id="FungiDB:CJJ09_001120"/>
<proteinExistence type="predicted"/>
<accession>A0A0L0NWV5</accession>
<dbReference type="AlphaFoldDB" id="A0A0L0NWV5"/>
<gene>
    <name evidence="3" type="ORF">QG37_05109</name>
</gene>
<dbReference type="PANTHER" id="PTHR37534">
    <property type="entry name" value="TRANSCRIPTIONAL ACTIVATOR PROTEIN UGA3"/>
    <property type="match status" value="1"/>
</dbReference>
<dbReference type="GO" id="GO:0000976">
    <property type="term" value="F:transcription cis-regulatory region binding"/>
    <property type="evidence" value="ECO:0007669"/>
    <property type="project" value="TreeGrafter"/>
</dbReference>
<dbReference type="VEuPathDB" id="FungiDB:CJI97_003056"/>
<comment type="caution">
    <text evidence="3">The sequence shown here is derived from an EMBL/GenBank/DDBJ whole genome shotgun (WGS) entry which is preliminary data.</text>
</comment>
<dbReference type="Proteomes" id="UP000037122">
    <property type="component" value="Unassembled WGS sequence"/>
</dbReference>
<evidence type="ECO:0000313" key="3">
    <source>
        <dbReference type="EMBL" id="KND98125.1"/>
    </source>
</evidence>
<keyword evidence="1" id="KW-0539">Nucleus</keyword>
<evidence type="ECO:0000256" key="1">
    <source>
        <dbReference type="ARBA" id="ARBA00023242"/>
    </source>
</evidence>
<name>A0A0L0NWV5_CANAR</name>
<dbReference type="PANTHER" id="PTHR37534:SF2">
    <property type="entry name" value="N-ACETYLTRANSFERASE DOMAIN-CONTAINING PROTEIN"/>
    <property type="match status" value="1"/>
</dbReference>
<sequence>MSQFNPGGPPPHHSHQLSLDQPFPYQHTLPQQIPSIVVNPITSEKRSREYQASAQLLAQPLPSAQDPRISGQMIYTVPLNQRQPQPYPGSFYTPLQSAQPLYLANQPPLNQVVGLEDGRFARAPALLNRLHNNAPLQPLIPLPAAFSRPNDSSAEILPTLPSKELRTTFKPLRVKKNLKPKINKISHEALELQFARKKQETTLAEYSLDALYAEFADALKIASPRSPIGAVYQDVLEDELESKLFDLFVHVISKSIDSFLPQESFQKLVSELALYEDTKMILNAIFCLSSLILLRINPDAIDPSYPLKYYQKTVGTIRHHLSRPDAEDENNGILARCLMSTILLCIYELFFVAIDSTYVKGAASILTSIMSRRNRSESLLANSPFYHTCFWAMFVCDLILSLKLELPNMYSLEKTWKAMDPMYFESFNDLNSHLDEPARSAKDVEAFLSSSLLTGQSTFWWQYKVLLTLSSINEFTNSYDVITEDDFTSNREFYKWMELNQKLEDIDRNLPVSLKPSVSRPASRARVFPLILFKDEATAIVGLNYKLAKICHFVKLSQKLRVKDTFLVEDQVVKFPSDFRLKLSKDLVGILQSYPNSSIWPVTIHALRAASRNIDKEDETAMNHLRAFTRQMVQFSHTHLDFVPPAA</sequence>
<dbReference type="VEuPathDB" id="FungiDB:CJJ07_003637"/>
<dbReference type="GO" id="GO:0005634">
    <property type="term" value="C:nucleus"/>
    <property type="evidence" value="ECO:0007669"/>
    <property type="project" value="TreeGrafter"/>
</dbReference>
<dbReference type="GO" id="GO:0045944">
    <property type="term" value="P:positive regulation of transcription by RNA polymerase II"/>
    <property type="evidence" value="ECO:0007669"/>
    <property type="project" value="TreeGrafter"/>
</dbReference>
<dbReference type="VEuPathDB" id="FungiDB:CJI96_0000815"/>
<evidence type="ECO:0000313" key="4">
    <source>
        <dbReference type="Proteomes" id="UP000037122"/>
    </source>
</evidence>
<dbReference type="CDD" id="cd12148">
    <property type="entry name" value="fungal_TF_MHR"/>
    <property type="match status" value="1"/>
</dbReference>
<dbReference type="VEuPathDB" id="FungiDB:B9J08_002985"/>
<dbReference type="GO" id="GO:0003700">
    <property type="term" value="F:DNA-binding transcription factor activity"/>
    <property type="evidence" value="ECO:0007669"/>
    <property type="project" value="TreeGrafter"/>
</dbReference>
<evidence type="ECO:0000256" key="2">
    <source>
        <dbReference type="SAM" id="MobiDB-lite"/>
    </source>
</evidence>